<evidence type="ECO:0000313" key="1">
    <source>
        <dbReference type="EMBL" id="MEW2367593.1"/>
    </source>
</evidence>
<protein>
    <submittedName>
        <fullName evidence="1">DUF6233 domain-containing protein</fullName>
    </submittedName>
</protein>
<dbReference type="Proteomes" id="UP001553843">
    <property type="component" value="Unassembled WGS sequence"/>
</dbReference>
<dbReference type="Pfam" id="PF19746">
    <property type="entry name" value="DUF6233"/>
    <property type="match status" value="1"/>
</dbReference>
<comment type="caution">
    <text evidence="1">The sequence shown here is derived from an EMBL/GenBank/DDBJ whole genome shotgun (WGS) entry which is preliminary data.</text>
</comment>
<name>A0ABV3M7B2_9ACTN</name>
<gene>
    <name evidence="1" type="ORF">AB0887_37435</name>
</gene>
<proteinExistence type="predicted"/>
<dbReference type="EMBL" id="JBEYRS010000027">
    <property type="protein sequence ID" value="MEW2367593.1"/>
    <property type="molecule type" value="Genomic_DNA"/>
</dbReference>
<dbReference type="InterPro" id="IPR046200">
    <property type="entry name" value="DUF6233"/>
</dbReference>
<organism evidence="1 2">
    <name type="scientific">Streptomyces huasconensis</name>
    <dbReference type="NCBI Taxonomy" id="1854574"/>
    <lineage>
        <taxon>Bacteria</taxon>
        <taxon>Bacillati</taxon>
        <taxon>Actinomycetota</taxon>
        <taxon>Actinomycetes</taxon>
        <taxon>Kitasatosporales</taxon>
        <taxon>Streptomycetaceae</taxon>
        <taxon>Streptomyces</taxon>
    </lineage>
</organism>
<reference evidence="1 2" key="1">
    <citation type="submission" date="2024-06" db="EMBL/GenBank/DDBJ databases">
        <title>The Natural Products Discovery Center: Release of the First 8490 Sequenced Strains for Exploring Actinobacteria Biosynthetic Diversity.</title>
        <authorList>
            <person name="Kalkreuter E."/>
            <person name="Kautsar S.A."/>
            <person name="Yang D."/>
            <person name="Bader C.D."/>
            <person name="Teijaro C.N."/>
            <person name="Fluegel L."/>
            <person name="Davis C.M."/>
            <person name="Simpson J.R."/>
            <person name="Lauterbach L."/>
            <person name="Steele A.D."/>
            <person name="Gui C."/>
            <person name="Meng S."/>
            <person name="Li G."/>
            <person name="Viehrig K."/>
            <person name="Ye F."/>
            <person name="Su P."/>
            <person name="Kiefer A.F."/>
            <person name="Nichols A."/>
            <person name="Cepeda A.J."/>
            <person name="Yan W."/>
            <person name="Fan B."/>
            <person name="Jiang Y."/>
            <person name="Adhikari A."/>
            <person name="Zheng C.-J."/>
            <person name="Schuster L."/>
            <person name="Cowan T.M."/>
            <person name="Smanski M.J."/>
            <person name="Chevrette M.G."/>
            <person name="De Carvalho L.P.S."/>
            <person name="Shen B."/>
        </authorList>
    </citation>
    <scope>NUCLEOTIDE SEQUENCE [LARGE SCALE GENOMIC DNA]</scope>
    <source>
        <strain evidence="1 2">NPDC047833</strain>
    </source>
</reference>
<dbReference type="RefSeq" id="WP_359783647.1">
    <property type="nucleotide sequence ID" value="NZ_JBEYRR010000016.1"/>
</dbReference>
<accession>A0ABV3M7B2</accession>
<sequence length="34" mass="3650">MGVSREQAHEALYQQVPACPHCRPDKDLGAVDGA</sequence>
<evidence type="ECO:0000313" key="2">
    <source>
        <dbReference type="Proteomes" id="UP001553843"/>
    </source>
</evidence>
<keyword evidence="2" id="KW-1185">Reference proteome</keyword>